<evidence type="ECO:0000259" key="2">
    <source>
        <dbReference type="Pfam" id="PF05707"/>
    </source>
</evidence>
<name>A0ABM8Q373_9BACT</name>
<keyword evidence="1" id="KW-0812">Transmembrane</keyword>
<gene>
    <name evidence="3" type="ORF">LMG7974_00217</name>
</gene>
<protein>
    <recommendedName>
        <fullName evidence="2">Zona occludens toxin N-terminal domain-containing protein</fullName>
    </recommendedName>
</protein>
<dbReference type="RefSeq" id="WP_229932046.1">
    <property type="nucleotide sequence ID" value="NZ_CAJHOF010000002.1"/>
</dbReference>
<dbReference type="Proteomes" id="UP000789803">
    <property type="component" value="Unassembled WGS sequence"/>
</dbReference>
<proteinExistence type="predicted"/>
<dbReference type="SUPFAM" id="SSF52540">
    <property type="entry name" value="P-loop containing nucleoside triphosphate hydrolases"/>
    <property type="match status" value="1"/>
</dbReference>
<feature type="transmembrane region" description="Helical" evidence="1">
    <location>
        <begin position="244"/>
        <end position="263"/>
    </location>
</feature>
<comment type="caution">
    <text evidence="3">The sequence shown here is derived from an EMBL/GenBank/DDBJ whole genome shotgun (WGS) entry which is preliminary data.</text>
</comment>
<dbReference type="Gene3D" id="3.40.50.300">
    <property type="entry name" value="P-loop containing nucleotide triphosphate hydrolases"/>
    <property type="match status" value="1"/>
</dbReference>
<evidence type="ECO:0000313" key="3">
    <source>
        <dbReference type="EMBL" id="CAD7287282.1"/>
    </source>
</evidence>
<dbReference type="EMBL" id="CAJHOF010000002">
    <property type="protein sequence ID" value="CAD7287282.1"/>
    <property type="molecule type" value="Genomic_DNA"/>
</dbReference>
<evidence type="ECO:0000256" key="1">
    <source>
        <dbReference type="SAM" id="Phobius"/>
    </source>
</evidence>
<feature type="domain" description="Zona occludens toxin N-terminal" evidence="2">
    <location>
        <begin position="66"/>
        <end position="232"/>
    </location>
</feature>
<evidence type="ECO:0000313" key="4">
    <source>
        <dbReference type="Proteomes" id="UP000789803"/>
    </source>
</evidence>
<keyword evidence="4" id="KW-1185">Reference proteome</keyword>
<dbReference type="InterPro" id="IPR027417">
    <property type="entry name" value="P-loop_NTPase"/>
</dbReference>
<accession>A0ABM8Q373</accession>
<reference evidence="3 4" key="1">
    <citation type="submission" date="2020-11" db="EMBL/GenBank/DDBJ databases">
        <authorList>
            <person name="Peeters C."/>
        </authorList>
    </citation>
    <scope>NUCLEOTIDE SEQUENCE [LARGE SCALE GENOMIC DNA]</scope>
    <source>
        <strain evidence="3 4">LMG 7974</strain>
    </source>
</reference>
<dbReference type="InterPro" id="IPR008900">
    <property type="entry name" value="Zot_N"/>
</dbReference>
<keyword evidence="1" id="KW-0472">Membrane</keyword>
<dbReference type="Pfam" id="PF05707">
    <property type="entry name" value="Zot"/>
    <property type="match status" value="1"/>
</dbReference>
<keyword evidence="1" id="KW-1133">Transmembrane helix</keyword>
<organism evidence="3 4">
    <name type="scientific">Campylobacter majalis</name>
    <dbReference type="NCBI Taxonomy" id="2790656"/>
    <lineage>
        <taxon>Bacteria</taxon>
        <taxon>Pseudomonadati</taxon>
        <taxon>Campylobacterota</taxon>
        <taxon>Epsilonproteobacteria</taxon>
        <taxon>Campylobacterales</taxon>
        <taxon>Campylobacteraceae</taxon>
        <taxon>Campylobacter</taxon>
    </lineage>
</organism>
<sequence length="393" mass="46586">MITYIIGNPGSGKTYYAVYMIYETFLKKPKQSFITRLKSEYYRQKNKSSKSNLKNEYDENLALKNNKLAKYKYCYTNINQFKFELDERFIKFDFEKFYDDLSILYAHYQDKATDEQLNEVAKELKLHNVIFVIDEAHNVLKSKKDEVLIWWLTYHRHLYQDIYLITQDLSLINNEYKRIAEFFYKAVDSSKRLFGNKFRYVVFGSYKMFKKDEYKKVHVDFLNEVFSLYHSGQTNNGKSIVKKFLLIALFLFVFVVVYFIMFVSSLKSQAPKDTQDNNKQVLISNSYPDMNSSLSASPNVIINEPNENLYLYYVICFNSICTLKGFKETFPESFVSYLVTEYQPLYYMPITNNSSNDYFFVFNKPYLEILKNLNKGSNDEKASSFSAPKSLFN</sequence>